<dbReference type="Gene3D" id="3.40.50.1700">
    <property type="entry name" value="Glycoside hydrolase family 3 C-terminal domain"/>
    <property type="match status" value="1"/>
</dbReference>
<dbReference type="Pfam" id="PF01915">
    <property type="entry name" value="Glyco_hydro_3_C"/>
    <property type="match status" value="1"/>
</dbReference>
<evidence type="ECO:0000313" key="4">
    <source>
        <dbReference type="EMBL" id="SKA79566.1"/>
    </source>
</evidence>
<dbReference type="Gene3D" id="3.20.20.300">
    <property type="entry name" value="Glycoside hydrolase, family 3, N-terminal domain"/>
    <property type="match status" value="1"/>
</dbReference>
<dbReference type="InterPro" id="IPR017853">
    <property type="entry name" value="GH"/>
</dbReference>
<dbReference type="SMART" id="SM01217">
    <property type="entry name" value="Fn3_like"/>
    <property type="match status" value="1"/>
</dbReference>
<dbReference type="AlphaFoldDB" id="A0A1T4WQH2"/>
<evidence type="ECO:0000256" key="2">
    <source>
        <dbReference type="ARBA" id="ARBA00022801"/>
    </source>
</evidence>
<gene>
    <name evidence="4" type="ORF">SAMN06295879_0087</name>
</gene>
<protein>
    <submittedName>
        <fullName evidence="4">Beta-glucosidase</fullName>
    </submittedName>
</protein>
<dbReference type="InterPro" id="IPR013783">
    <property type="entry name" value="Ig-like_fold"/>
</dbReference>
<organism evidence="4 5">
    <name type="scientific">Agreia bicolorata</name>
    <dbReference type="NCBI Taxonomy" id="110935"/>
    <lineage>
        <taxon>Bacteria</taxon>
        <taxon>Bacillati</taxon>
        <taxon>Actinomycetota</taxon>
        <taxon>Actinomycetes</taxon>
        <taxon>Micrococcales</taxon>
        <taxon>Microbacteriaceae</taxon>
        <taxon>Agreia</taxon>
    </lineage>
</organism>
<keyword evidence="2" id="KW-0378">Hydrolase</keyword>
<comment type="similarity">
    <text evidence="1">Belongs to the glycosyl hydrolase 3 family.</text>
</comment>
<dbReference type="EMBL" id="FUYG01000001">
    <property type="protein sequence ID" value="SKA79566.1"/>
    <property type="molecule type" value="Genomic_DNA"/>
</dbReference>
<evidence type="ECO:0000256" key="1">
    <source>
        <dbReference type="ARBA" id="ARBA00005336"/>
    </source>
</evidence>
<dbReference type="Gene3D" id="2.60.120.260">
    <property type="entry name" value="Galactose-binding domain-like"/>
    <property type="match status" value="1"/>
</dbReference>
<dbReference type="InterPro" id="IPR036881">
    <property type="entry name" value="Glyco_hydro_3_C_sf"/>
</dbReference>
<name>A0A1T4WQH2_9MICO</name>
<dbReference type="Proteomes" id="UP000189735">
    <property type="component" value="Unassembled WGS sequence"/>
</dbReference>
<evidence type="ECO:0000259" key="3">
    <source>
        <dbReference type="PROSITE" id="PS51820"/>
    </source>
</evidence>
<dbReference type="InterPro" id="IPR002772">
    <property type="entry name" value="Glyco_hydro_3_C"/>
</dbReference>
<dbReference type="PANTHER" id="PTHR42715">
    <property type="entry name" value="BETA-GLUCOSIDASE"/>
    <property type="match status" value="1"/>
</dbReference>
<evidence type="ECO:0000313" key="5">
    <source>
        <dbReference type="Proteomes" id="UP000189735"/>
    </source>
</evidence>
<reference evidence="5" key="1">
    <citation type="submission" date="2017-02" db="EMBL/GenBank/DDBJ databases">
        <authorList>
            <person name="Varghese N."/>
            <person name="Submissions S."/>
        </authorList>
    </citation>
    <scope>NUCLEOTIDE SEQUENCE [LARGE SCALE GENOMIC DNA]</scope>
    <source>
        <strain evidence="5">VKM Ac-2052</strain>
    </source>
</reference>
<dbReference type="InterPro" id="IPR037524">
    <property type="entry name" value="PA14/GLEYA"/>
</dbReference>
<dbReference type="Pfam" id="PF00933">
    <property type="entry name" value="Glyco_hydro_3"/>
    <property type="match status" value="1"/>
</dbReference>
<dbReference type="SUPFAM" id="SSF52279">
    <property type="entry name" value="Beta-D-glucan exohydrolase, C-terminal domain"/>
    <property type="match status" value="1"/>
</dbReference>
<dbReference type="SUPFAM" id="SSF51445">
    <property type="entry name" value="(Trans)glycosidases"/>
    <property type="match status" value="1"/>
</dbReference>
<dbReference type="InterPro" id="IPR026891">
    <property type="entry name" value="Fn3-like"/>
</dbReference>
<dbReference type="InterPro" id="IPR036962">
    <property type="entry name" value="Glyco_hydro_3_N_sf"/>
</dbReference>
<dbReference type="GO" id="GO:0004553">
    <property type="term" value="F:hydrolase activity, hydrolyzing O-glycosyl compounds"/>
    <property type="evidence" value="ECO:0007669"/>
    <property type="project" value="InterPro"/>
</dbReference>
<dbReference type="GO" id="GO:0005975">
    <property type="term" value="P:carbohydrate metabolic process"/>
    <property type="evidence" value="ECO:0007669"/>
    <property type="project" value="InterPro"/>
</dbReference>
<dbReference type="PANTHER" id="PTHR42715:SF10">
    <property type="entry name" value="BETA-GLUCOSIDASE"/>
    <property type="match status" value="1"/>
</dbReference>
<dbReference type="Pfam" id="PF14310">
    <property type="entry name" value="Fn3-like"/>
    <property type="match status" value="1"/>
</dbReference>
<dbReference type="PROSITE" id="PS51820">
    <property type="entry name" value="PA14"/>
    <property type="match status" value="1"/>
</dbReference>
<accession>A0A1T4WQH2</accession>
<dbReference type="Gene3D" id="2.60.40.10">
    <property type="entry name" value="Immunoglobulins"/>
    <property type="match status" value="1"/>
</dbReference>
<dbReference type="PRINTS" id="PR00133">
    <property type="entry name" value="GLHYDRLASE3"/>
</dbReference>
<dbReference type="InterPro" id="IPR050288">
    <property type="entry name" value="Cellulose_deg_GH3"/>
</dbReference>
<dbReference type="RefSeq" id="WP_078712954.1">
    <property type="nucleotide sequence ID" value="NZ_FUYG01000001.1"/>
</dbReference>
<dbReference type="InterPro" id="IPR001764">
    <property type="entry name" value="Glyco_hydro_3_N"/>
</dbReference>
<feature type="domain" description="PA14" evidence="3">
    <location>
        <begin position="405"/>
        <end position="553"/>
    </location>
</feature>
<sequence length="830" mass="88242">MTDLIQAPTDPRLIDLLEKLTLEEKVLVLTGHDFWATWPLEKIGLRRILVSDGPSGVRGEVWDERSPSLNLPSATALGSSWDASIARRYGNVAAVEARRKGVDVVLGPTINLHRSPLGGRHFEAFSEDPVLTADLAAAYVEGMQENGVGATPKHYIANDFETDRFTVDVRVAERPLRELYLLAFEKAITEARAWLIMSSYNSVNGATVTENELLETPLNSEWGFDGVVISDWTAVRSVNSARFSQDLVMPGPAGPWGDALVAAVRAGEVDESAVDRKVLRLLALAARVGALEGFDAAVPEPVVVEDGVAFARAAEIEGAVLVRNENAELPWDASSLTSVAVIGHNARFARTQGGGSATVLPEKVVTPLDGLRAALPDVAISYSVGAVVQEGIAELPLDRMTNPATGEPGAHVRLLDASGTSIFDEERRASALVWFGGDAPIAKSSMLEFTTRYTPDATGEILLGFAGSGNGRIIVNGELLHEENVITEGTDLGAAFLSPPSSSVAVPVIEGEPIDVTIEYDIEQGGPLAGALSITIGIEPDRSNPEQLIADAVEAARAADVAVVVVGTNSRVESEGYDRDSLVLPGRQDELVRAVAAVNPRTVVVVNSGSPVLLPWRNEVSAVLLSWFGGQQYGDAVADILLGLAEPGGRLPTTWPIEQADVPVIDVTPQNGAVSYDEGIHIGYRAWLKAGTEPAYEFGHGLGYTTWSLDDLALDSSSITEGGSVSVAVRVTNTGSRRGKQVVQVYASRETSSIDRPVRWLVGFASVRVEPGESTWVTIPVSARAFADWGVDAQGNPGWHYEQGAFQLHAGTSVSNLPLSKSIDVTAISS</sequence>
<proteinExistence type="inferred from homology"/>